<organism evidence="3 4">
    <name type="scientific">Xanthoceras sorbifolium</name>
    <dbReference type="NCBI Taxonomy" id="99658"/>
    <lineage>
        <taxon>Eukaryota</taxon>
        <taxon>Viridiplantae</taxon>
        <taxon>Streptophyta</taxon>
        <taxon>Embryophyta</taxon>
        <taxon>Tracheophyta</taxon>
        <taxon>Spermatophyta</taxon>
        <taxon>Magnoliopsida</taxon>
        <taxon>eudicotyledons</taxon>
        <taxon>Gunneridae</taxon>
        <taxon>Pentapetalae</taxon>
        <taxon>rosids</taxon>
        <taxon>malvids</taxon>
        <taxon>Sapindales</taxon>
        <taxon>Sapindaceae</taxon>
        <taxon>Xanthoceroideae</taxon>
        <taxon>Xanthoceras</taxon>
    </lineage>
</organism>
<proteinExistence type="predicted"/>
<dbReference type="EMBL" id="JAFEMO010000001">
    <property type="protein sequence ID" value="KAH7577050.1"/>
    <property type="molecule type" value="Genomic_DNA"/>
</dbReference>
<accession>A0ABQ8IK91</accession>
<dbReference type="Proteomes" id="UP000827721">
    <property type="component" value="Unassembled WGS sequence"/>
</dbReference>
<dbReference type="InterPro" id="IPR044822">
    <property type="entry name" value="Myb_DNA-bind_4"/>
</dbReference>
<feature type="compositionally biased region" description="Polar residues" evidence="1">
    <location>
        <begin position="117"/>
        <end position="126"/>
    </location>
</feature>
<dbReference type="PANTHER" id="PTHR31307:SF50">
    <property type="entry name" value="SEQUENCE-SPECIFIC DNA BINDING TRANSCRIPTION FACTOR"/>
    <property type="match status" value="1"/>
</dbReference>
<dbReference type="Pfam" id="PF13837">
    <property type="entry name" value="Myb_DNA-bind_4"/>
    <property type="match status" value="1"/>
</dbReference>
<protein>
    <recommendedName>
        <fullName evidence="2">Myb/SANT-like DNA-binding domain-containing protein</fullName>
    </recommendedName>
</protein>
<feature type="domain" description="Myb/SANT-like DNA-binding" evidence="2">
    <location>
        <begin position="16"/>
        <end position="103"/>
    </location>
</feature>
<gene>
    <name evidence="3" type="ORF">JRO89_XS01G0197600</name>
</gene>
<dbReference type="InterPro" id="IPR044823">
    <property type="entry name" value="ASIL1/2-like"/>
</dbReference>
<evidence type="ECO:0000313" key="4">
    <source>
        <dbReference type="Proteomes" id="UP000827721"/>
    </source>
</evidence>
<reference evidence="3 4" key="1">
    <citation type="submission" date="2021-02" db="EMBL/GenBank/DDBJ databases">
        <title>Plant Genome Project.</title>
        <authorList>
            <person name="Zhang R.-G."/>
        </authorList>
    </citation>
    <scope>NUCLEOTIDE SEQUENCE [LARGE SCALE GENOMIC DNA]</scope>
    <source>
        <tissue evidence="3">Leaves</tissue>
    </source>
</reference>
<name>A0ABQ8IK91_9ROSI</name>
<keyword evidence="4" id="KW-1185">Reference proteome</keyword>
<sequence length="246" mass="28547">MAEAVTETPSLPVREDCWSEDDTATLIEAWGERYLDGNRRNLRQHHWQEVADAVNNRHELFRTDIQCKNRIDTVKKKYKVEKARVSESKGTYVSPWSLFQTLDGLFGSKFTKMSRPLPQTTTTTKRQVWAAAEDTEGPSVRKREREEYGEVAASIERLGEIYERVERRKQREMVGLEKQRMRFVKELECHRMKMLVESELQIQKMKRAAATATTDTKRSSASAPTALTSFMTYCFLINRGLANFLI</sequence>
<feature type="region of interest" description="Disordered" evidence="1">
    <location>
        <begin position="116"/>
        <end position="145"/>
    </location>
</feature>
<dbReference type="PANTHER" id="PTHR31307">
    <property type="entry name" value="TRIHELIX TRANSCRIPTION FACTOR ASIL2"/>
    <property type="match status" value="1"/>
</dbReference>
<evidence type="ECO:0000256" key="1">
    <source>
        <dbReference type="SAM" id="MobiDB-lite"/>
    </source>
</evidence>
<dbReference type="Gene3D" id="1.10.10.60">
    <property type="entry name" value="Homeodomain-like"/>
    <property type="match status" value="1"/>
</dbReference>
<evidence type="ECO:0000259" key="2">
    <source>
        <dbReference type="Pfam" id="PF13837"/>
    </source>
</evidence>
<comment type="caution">
    <text evidence="3">The sequence shown here is derived from an EMBL/GenBank/DDBJ whole genome shotgun (WGS) entry which is preliminary data.</text>
</comment>
<evidence type="ECO:0000313" key="3">
    <source>
        <dbReference type="EMBL" id="KAH7577050.1"/>
    </source>
</evidence>